<gene>
    <name evidence="8" type="ORF">GDO86_010284</name>
</gene>
<dbReference type="PANTHER" id="PTHR15427:SF20">
    <property type="entry name" value="ADIPONECTIN"/>
    <property type="match status" value="1"/>
</dbReference>
<dbReference type="AlphaFoldDB" id="A0A8T2JJL1"/>
<reference evidence="8" key="1">
    <citation type="thesis" date="2020" institute="ProQuest LLC" country="789 East Eisenhower Parkway, Ann Arbor, MI, USA">
        <title>Comparative Genomics and Chromosome Evolution.</title>
        <authorList>
            <person name="Mudd A.B."/>
        </authorList>
    </citation>
    <scope>NUCLEOTIDE SEQUENCE</scope>
    <source>
        <strain evidence="8">Female2</strain>
        <tissue evidence="8">Blood</tissue>
    </source>
</reference>
<evidence type="ECO:0000313" key="9">
    <source>
        <dbReference type="Proteomes" id="UP000812440"/>
    </source>
</evidence>
<evidence type="ECO:0000256" key="6">
    <source>
        <dbReference type="SAM" id="SignalP"/>
    </source>
</evidence>
<protein>
    <recommendedName>
        <fullName evidence="7">C1q domain-containing protein</fullName>
    </recommendedName>
</protein>
<evidence type="ECO:0000313" key="8">
    <source>
        <dbReference type="EMBL" id="KAG8445445.1"/>
    </source>
</evidence>
<proteinExistence type="predicted"/>
<evidence type="ECO:0000259" key="7">
    <source>
        <dbReference type="PROSITE" id="PS50871"/>
    </source>
</evidence>
<evidence type="ECO:0000256" key="5">
    <source>
        <dbReference type="SAM" id="MobiDB-lite"/>
    </source>
</evidence>
<dbReference type="GO" id="GO:0005576">
    <property type="term" value="C:extracellular region"/>
    <property type="evidence" value="ECO:0007669"/>
    <property type="project" value="UniProtKB-SubCell"/>
</dbReference>
<dbReference type="PROSITE" id="PS50871">
    <property type="entry name" value="C1Q"/>
    <property type="match status" value="1"/>
</dbReference>
<organism evidence="8 9">
    <name type="scientific">Hymenochirus boettgeri</name>
    <name type="common">Congo dwarf clawed frog</name>
    <dbReference type="NCBI Taxonomy" id="247094"/>
    <lineage>
        <taxon>Eukaryota</taxon>
        <taxon>Metazoa</taxon>
        <taxon>Chordata</taxon>
        <taxon>Craniata</taxon>
        <taxon>Vertebrata</taxon>
        <taxon>Euteleostomi</taxon>
        <taxon>Amphibia</taxon>
        <taxon>Batrachia</taxon>
        <taxon>Anura</taxon>
        <taxon>Pipoidea</taxon>
        <taxon>Pipidae</taxon>
        <taxon>Pipinae</taxon>
        <taxon>Hymenochirus</taxon>
    </lineage>
</organism>
<dbReference type="InterPro" id="IPR008983">
    <property type="entry name" value="Tumour_necrosis_fac-like_dom"/>
</dbReference>
<dbReference type="FunFam" id="2.60.120.40:FF:000001">
    <property type="entry name" value="Complement C1q B chain"/>
    <property type="match status" value="1"/>
</dbReference>
<keyword evidence="2" id="KW-0964">Secreted</keyword>
<feature type="compositionally biased region" description="Basic and acidic residues" evidence="5">
    <location>
        <begin position="51"/>
        <end position="67"/>
    </location>
</feature>
<dbReference type="InterPro" id="IPR001073">
    <property type="entry name" value="C1q_dom"/>
</dbReference>
<dbReference type="OrthoDB" id="8044756at2759"/>
<accession>A0A8T2JJL1</accession>
<dbReference type="SMART" id="SM00110">
    <property type="entry name" value="C1Q"/>
    <property type="match status" value="1"/>
</dbReference>
<dbReference type="PANTHER" id="PTHR15427">
    <property type="entry name" value="EMILIN ELASTIN MICROFIBRIL INTERFACE-LOCATED PROTEIN ELASTIN MICROFIBRIL INTERFACER"/>
    <property type="match status" value="1"/>
</dbReference>
<dbReference type="Proteomes" id="UP000812440">
    <property type="component" value="Chromosome 5"/>
</dbReference>
<dbReference type="InterPro" id="IPR050392">
    <property type="entry name" value="Collagen/C1q_domain"/>
</dbReference>
<dbReference type="Pfam" id="PF00386">
    <property type="entry name" value="C1q"/>
    <property type="match status" value="1"/>
</dbReference>
<evidence type="ECO:0000256" key="2">
    <source>
        <dbReference type="ARBA" id="ARBA00022525"/>
    </source>
</evidence>
<comment type="caution">
    <text evidence="8">The sequence shown here is derived from an EMBL/GenBank/DDBJ whole genome shotgun (WGS) entry which is preliminary data.</text>
</comment>
<feature type="signal peptide" evidence="6">
    <location>
        <begin position="1"/>
        <end position="20"/>
    </location>
</feature>
<feature type="chain" id="PRO_5035793391" description="C1q domain-containing protein" evidence="6">
    <location>
        <begin position="21"/>
        <end position="239"/>
    </location>
</feature>
<evidence type="ECO:0000256" key="1">
    <source>
        <dbReference type="ARBA" id="ARBA00004613"/>
    </source>
</evidence>
<comment type="subcellular location">
    <subcellularLocation>
        <location evidence="1">Secreted</location>
    </subcellularLocation>
</comment>
<dbReference type="EMBL" id="JAACNH010000004">
    <property type="protein sequence ID" value="KAG8445445.1"/>
    <property type="molecule type" value="Genomic_DNA"/>
</dbReference>
<keyword evidence="4" id="KW-0176">Collagen</keyword>
<dbReference type="SUPFAM" id="SSF49842">
    <property type="entry name" value="TNF-like"/>
    <property type="match status" value="1"/>
</dbReference>
<name>A0A8T2JJL1_9PIPI</name>
<feature type="region of interest" description="Disordered" evidence="5">
    <location>
        <begin position="37"/>
        <end position="98"/>
    </location>
</feature>
<sequence length="239" mass="25856">MLGFYSLCALLLLGPFSSLAQEATDQSARGSCANWMGGAPGYPGHNGLPGRDGKDGRDGEKGERGEPGAKGPSGETGKPGPAGIEGPRGFPGAPGTKGESTYIQRSAFSMGLSTKTSLPNVPIRFTKAFYNEQRHYDDSTGKFRCVFKGLYQFSYHLTVYMKDVKVGLYRNNKPVMFTFDQFQTGNVDQASGSVLLHLDVGDEVWLQIYGDESFSGIYGDNLNDSTFSGILLYPDQDNL</sequence>
<dbReference type="Pfam" id="PF01391">
    <property type="entry name" value="Collagen"/>
    <property type="match status" value="1"/>
</dbReference>
<dbReference type="InterPro" id="IPR008160">
    <property type="entry name" value="Collagen"/>
</dbReference>
<keyword evidence="9" id="KW-1185">Reference proteome</keyword>
<feature type="domain" description="C1q" evidence="7">
    <location>
        <begin position="101"/>
        <end position="238"/>
    </location>
</feature>
<dbReference type="GO" id="GO:0005581">
    <property type="term" value="C:collagen trimer"/>
    <property type="evidence" value="ECO:0007669"/>
    <property type="project" value="UniProtKB-KW"/>
</dbReference>
<evidence type="ECO:0000256" key="4">
    <source>
        <dbReference type="ARBA" id="ARBA00023119"/>
    </source>
</evidence>
<dbReference type="PRINTS" id="PR00007">
    <property type="entry name" value="COMPLEMNTC1Q"/>
</dbReference>
<evidence type="ECO:0000256" key="3">
    <source>
        <dbReference type="ARBA" id="ARBA00022729"/>
    </source>
</evidence>
<dbReference type="Gene3D" id="2.60.120.40">
    <property type="match status" value="1"/>
</dbReference>
<keyword evidence="3 6" id="KW-0732">Signal</keyword>